<protein>
    <submittedName>
        <fullName evidence="2">PIN domain nuclease of toxin-antitoxin system</fullName>
    </submittedName>
</protein>
<sequence length="126" mass="13680">MTVVFDASTILAILKNETGADVVIEHARGAMLSSVNLVEVRSKLFEIVSDVDAVIANLDRLEIVIMPFTASQAKIAADLWPVVKGKNVSIADRVCLALAIDQAATLWTGDTDWVTLGLDLDIRLFR</sequence>
<gene>
    <name evidence="2" type="ORF">C8J26_0502</name>
</gene>
<evidence type="ECO:0000313" key="3">
    <source>
        <dbReference type="Proteomes" id="UP000244189"/>
    </source>
</evidence>
<dbReference type="InterPro" id="IPR029060">
    <property type="entry name" value="PIN-like_dom_sf"/>
</dbReference>
<proteinExistence type="predicted"/>
<accession>A0A2T5GSF5</accession>
<dbReference type="CDD" id="cd18682">
    <property type="entry name" value="PIN_VapC-like"/>
    <property type="match status" value="1"/>
</dbReference>
<organism evidence="2 3">
    <name type="scientific">Sphingomonas aurantiaca</name>
    <dbReference type="NCBI Taxonomy" id="185949"/>
    <lineage>
        <taxon>Bacteria</taxon>
        <taxon>Pseudomonadati</taxon>
        <taxon>Pseudomonadota</taxon>
        <taxon>Alphaproteobacteria</taxon>
        <taxon>Sphingomonadales</taxon>
        <taxon>Sphingomonadaceae</taxon>
        <taxon>Sphingomonas</taxon>
    </lineage>
</organism>
<dbReference type="SUPFAM" id="SSF88723">
    <property type="entry name" value="PIN domain-like"/>
    <property type="match status" value="1"/>
</dbReference>
<evidence type="ECO:0000313" key="2">
    <source>
        <dbReference type="EMBL" id="PTQ62225.1"/>
    </source>
</evidence>
<reference evidence="2 3" key="1">
    <citation type="submission" date="2018-04" db="EMBL/GenBank/DDBJ databases">
        <title>Genomic Encyclopedia of Type Strains, Phase III (KMG-III): the genomes of soil and plant-associated and newly described type strains.</title>
        <authorList>
            <person name="Whitman W."/>
        </authorList>
    </citation>
    <scope>NUCLEOTIDE SEQUENCE [LARGE SCALE GENOMIC DNA]</scope>
    <source>
        <strain evidence="2 3">MA101b</strain>
    </source>
</reference>
<dbReference type="RefSeq" id="WP_107956566.1">
    <property type="nucleotide sequence ID" value="NZ_JASPFP010000001.1"/>
</dbReference>
<dbReference type="InterPro" id="IPR002716">
    <property type="entry name" value="PIN_dom"/>
</dbReference>
<dbReference type="AlphaFoldDB" id="A0A2T5GSF5"/>
<evidence type="ECO:0000259" key="1">
    <source>
        <dbReference type="Pfam" id="PF01850"/>
    </source>
</evidence>
<feature type="domain" description="PIN" evidence="1">
    <location>
        <begin position="3"/>
        <end position="113"/>
    </location>
</feature>
<dbReference type="Proteomes" id="UP000244189">
    <property type="component" value="Unassembled WGS sequence"/>
</dbReference>
<name>A0A2T5GSF5_9SPHN</name>
<comment type="caution">
    <text evidence="2">The sequence shown here is derived from an EMBL/GenBank/DDBJ whole genome shotgun (WGS) entry which is preliminary data.</text>
</comment>
<dbReference type="EMBL" id="QAOG01000001">
    <property type="protein sequence ID" value="PTQ62225.1"/>
    <property type="molecule type" value="Genomic_DNA"/>
</dbReference>
<dbReference type="Gene3D" id="3.40.50.1010">
    <property type="entry name" value="5'-nuclease"/>
    <property type="match status" value="1"/>
</dbReference>
<dbReference type="Pfam" id="PF01850">
    <property type="entry name" value="PIN"/>
    <property type="match status" value="1"/>
</dbReference>
<keyword evidence="3" id="KW-1185">Reference proteome</keyword>